<keyword evidence="10" id="KW-1185">Reference proteome</keyword>
<evidence type="ECO:0000256" key="5">
    <source>
        <dbReference type="RuleBase" id="RU003671"/>
    </source>
</evidence>
<dbReference type="PANTHER" id="PTHR11352:SF0">
    <property type="entry name" value="PROLIFERATING CELL NUCLEAR ANTIGEN"/>
    <property type="match status" value="1"/>
</dbReference>
<dbReference type="PaxDb" id="768679-TTX_0580"/>
<feature type="domain" description="Proliferating cell nuclear antigen PCNA N-terminal" evidence="7">
    <location>
        <begin position="16"/>
        <end position="108"/>
    </location>
</feature>
<dbReference type="Pfam" id="PF00705">
    <property type="entry name" value="PCNA_N"/>
    <property type="match status" value="1"/>
</dbReference>
<name>G4RNV0_THETK</name>
<evidence type="ECO:0000313" key="10">
    <source>
        <dbReference type="Proteomes" id="UP000002654"/>
    </source>
</evidence>
<gene>
    <name evidence="9" type="primary">pcnaA</name>
    <name evidence="4" type="synonym">pcn</name>
    <name evidence="9" type="ordered locus">TTX_0580</name>
</gene>
<dbReference type="PROSITE" id="PS01251">
    <property type="entry name" value="PCNA_1"/>
    <property type="match status" value="1"/>
</dbReference>
<dbReference type="PATRIC" id="fig|768679.9.peg.594"/>
<dbReference type="GeneID" id="11263580"/>
<evidence type="ECO:0000256" key="3">
    <source>
        <dbReference type="ARBA" id="ARBA00023125"/>
    </source>
</evidence>
<evidence type="ECO:0000256" key="1">
    <source>
        <dbReference type="ARBA" id="ARBA00010462"/>
    </source>
</evidence>
<dbReference type="Gene3D" id="3.70.10.10">
    <property type="match status" value="1"/>
</dbReference>
<dbReference type="GO" id="GO:0030337">
    <property type="term" value="F:DNA polymerase processivity factor activity"/>
    <property type="evidence" value="ECO:0007669"/>
    <property type="project" value="UniProtKB-UniRule"/>
</dbReference>
<evidence type="ECO:0000256" key="4">
    <source>
        <dbReference type="HAMAP-Rule" id="MF_00317"/>
    </source>
</evidence>
<dbReference type="GO" id="GO:0006275">
    <property type="term" value="P:regulation of DNA replication"/>
    <property type="evidence" value="ECO:0007669"/>
    <property type="project" value="UniProtKB-UniRule"/>
</dbReference>
<evidence type="ECO:0000313" key="9">
    <source>
        <dbReference type="EMBL" id="CCC81244.1"/>
    </source>
</evidence>
<keyword evidence="3 4" id="KW-0238">DNA-binding</keyword>
<comment type="function">
    <text evidence="4">Sliding clamp subunit that acts as a moving platform for DNA processing. Responsible for tethering the catalytic subunit of DNA polymerase and other proteins to DNA during high-speed replication.</text>
</comment>
<dbReference type="CDD" id="cd00577">
    <property type="entry name" value="PCNA"/>
    <property type="match status" value="1"/>
</dbReference>
<comment type="function">
    <text evidence="6">Sliding clamp subunit. Responsible for tethering the catalytic subunit of DNA polymerase to DNA during high-speed replication.</text>
</comment>
<dbReference type="HAMAP" id="MF_00317">
    <property type="entry name" value="DNApol_clamp_arch"/>
    <property type="match status" value="1"/>
</dbReference>
<dbReference type="GO" id="GO:0006272">
    <property type="term" value="P:leading strand elongation"/>
    <property type="evidence" value="ECO:0007669"/>
    <property type="project" value="TreeGrafter"/>
</dbReference>
<keyword evidence="2 4" id="KW-0235">DNA replication</keyword>
<evidence type="ECO:0000259" key="7">
    <source>
        <dbReference type="Pfam" id="PF00705"/>
    </source>
</evidence>
<dbReference type="InterPro" id="IPR046938">
    <property type="entry name" value="DNA_clamp_sf"/>
</dbReference>
<comment type="subunit">
    <text evidence="4">Homotrimer. The subunits circularize to form a toroid; DNA passes through its center. Replication factor C (RFC) is required to load the toroid on the DNA.</text>
</comment>
<dbReference type="OrthoDB" id="14749at2157"/>
<dbReference type="InterPro" id="IPR000730">
    <property type="entry name" value="Pr_cel_nuc_antig"/>
</dbReference>
<dbReference type="InterPro" id="IPR022649">
    <property type="entry name" value="Pr_cel_nuc_antig_C"/>
</dbReference>
<dbReference type="NCBIfam" id="TIGR00590">
    <property type="entry name" value="pcna"/>
    <property type="match status" value="1"/>
</dbReference>
<dbReference type="Proteomes" id="UP000002654">
    <property type="component" value="Chromosome"/>
</dbReference>
<dbReference type="Pfam" id="PF02747">
    <property type="entry name" value="PCNA_C"/>
    <property type="match status" value="1"/>
</dbReference>
<dbReference type="EMBL" id="FN869859">
    <property type="protein sequence ID" value="CCC81244.1"/>
    <property type="molecule type" value="Genomic_DNA"/>
</dbReference>
<dbReference type="RefSeq" id="WP_014126501.1">
    <property type="nucleotide sequence ID" value="NC_016070.1"/>
</dbReference>
<evidence type="ECO:0000256" key="2">
    <source>
        <dbReference type="ARBA" id="ARBA00022705"/>
    </source>
</evidence>
<comment type="similarity">
    <text evidence="1 4 5">Belongs to the PCNA family.</text>
</comment>
<accession>G4RNV0</accession>
<organism evidence="9 10">
    <name type="scientific">Thermoproteus tenax (strain ATCC 35583 / DSM 2078 / JCM 9277 / NBRC 100435 / Kra 1)</name>
    <dbReference type="NCBI Taxonomy" id="768679"/>
    <lineage>
        <taxon>Archaea</taxon>
        <taxon>Thermoproteota</taxon>
        <taxon>Thermoprotei</taxon>
        <taxon>Thermoproteales</taxon>
        <taxon>Thermoproteaceae</taxon>
        <taxon>Thermoproteus</taxon>
    </lineage>
</organism>
<dbReference type="KEGG" id="ttn:TTX_0580"/>
<dbReference type="InterPro" id="IPR022648">
    <property type="entry name" value="Pr_cel_nuc_antig_N"/>
</dbReference>
<dbReference type="PRINTS" id="PR00339">
    <property type="entry name" value="PCNACYCLIN"/>
</dbReference>
<proteinExistence type="inferred from homology"/>
<dbReference type="InterPro" id="IPR022659">
    <property type="entry name" value="Pr_cel_nuc_antig_CS"/>
</dbReference>
<reference evidence="9 10" key="1">
    <citation type="journal article" date="2011" name="PLoS ONE">
        <title>The complete genome sequence of Thermoproteus tenax: a physiologically versatile member of the Crenarchaeota.</title>
        <authorList>
            <person name="Siebers B."/>
            <person name="Zaparty M."/>
            <person name="Raddatz G."/>
            <person name="Tjaden B."/>
            <person name="Albers S.V."/>
            <person name="Bell S.D."/>
            <person name="Blombach F."/>
            <person name="Kletzin A."/>
            <person name="Kyrpides N."/>
            <person name="Lanz C."/>
            <person name="Plagens A."/>
            <person name="Rampp M."/>
            <person name="Rosinus A."/>
            <person name="von Jan M."/>
            <person name="Makarova K.S."/>
            <person name="Klenk H.P."/>
            <person name="Schuster S.C."/>
            <person name="Hensel R."/>
        </authorList>
    </citation>
    <scope>NUCLEOTIDE SEQUENCE [LARGE SCALE GENOMIC DNA]</scope>
    <source>
        <strain evidence="10">ATCC 35583 / DSM 2078 / JCM 9277 / NBRC 100435 / Kra 1</strain>
    </source>
</reference>
<dbReference type="SUPFAM" id="SSF55979">
    <property type="entry name" value="DNA clamp"/>
    <property type="match status" value="2"/>
</dbReference>
<dbReference type="eggNOG" id="arCOG00488">
    <property type="taxonomic scope" value="Archaea"/>
</dbReference>
<protein>
    <recommendedName>
        <fullName evidence="4">DNA polymerase sliding clamp</fullName>
    </recommendedName>
    <alternativeName>
        <fullName evidence="4">Proliferating cell nuclear antigen homolog</fullName>
        <shortName evidence="4">PCNA</shortName>
    </alternativeName>
</protein>
<evidence type="ECO:0000259" key="8">
    <source>
        <dbReference type="Pfam" id="PF02747"/>
    </source>
</evidence>
<feature type="domain" description="Proliferating cell nuclear antigen PCNA C-terminal" evidence="8">
    <location>
        <begin position="127"/>
        <end position="247"/>
    </location>
</feature>
<evidence type="ECO:0000256" key="6">
    <source>
        <dbReference type="RuleBase" id="RU003673"/>
    </source>
</evidence>
<dbReference type="HOGENOM" id="CLU_043978_1_0_2"/>
<dbReference type="PANTHER" id="PTHR11352">
    <property type="entry name" value="PROLIFERATING CELL NUCLEAR ANTIGEN"/>
    <property type="match status" value="1"/>
</dbReference>
<dbReference type="AlphaFoldDB" id="G4RNV0"/>
<dbReference type="NCBIfam" id="NF002221">
    <property type="entry name" value="PRK01115.1-4"/>
    <property type="match status" value="1"/>
</dbReference>
<dbReference type="STRING" id="768679.TTX_0580"/>
<sequence length="252" mass="28119">MDKYIITYSDAKEWTYIIDAIAVIVEEAGLVFRQDGMALRSLDPSRTAMVDLFIPKEGFEEYPELQSELRIGLNFKDFKKLLRRLKKGDKISFEVEESKLRVKLIGKSTRSITLPYLETPAEELPTPKVVYTAMVKTASDVLDQAMKDADAVADTVKFDVDEEALYIRASSDRGEVEVKLDKGGELVYEFDVKEPASASFTLEYLVDITGKASKVSDIVTIELATAKPISLTFDIPAGGKLAYYVAPHIEQA</sequence>
<dbReference type="GO" id="GO:0003677">
    <property type="term" value="F:DNA binding"/>
    <property type="evidence" value="ECO:0007669"/>
    <property type="project" value="UniProtKB-UniRule"/>
</dbReference>